<evidence type="ECO:0008006" key="3">
    <source>
        <dbReference type="Google" id="ProtNLM"/>
    </source>
</evidence>
<sequence length="167" mass="18102">ILAPFVDKDFFTVAKTKAKTKGTETLTAANIKDEIRKARTQFTQAGLMGGNLYMSSAALGLLEDATDRQWSNDSSISDAIGSYDGFQVFEVPDELLQADFTVISGGTNTIRYITKRAALYTFAPGQHTNGDGWMAQLRWIYGSIVRNNKVAGIYTNKAAAAGETTGE</sequence>
<protein>
    <recommendedName>
        <fullName evidence="3">Phage major capsid protein, HK97 family</fullName>
    </recommendedName>
</protein>
<evidence type="ECO:0000313" key="1">
    <source>
        <dbReference type="EMBL" id="SEP05703.1"/>
    </source>
</evidence>
<dbReference type="AlphaFoldDB" id="A0A1H8URR3"/>
<keyword evidence="2" id="KW-1185">Reference proteome</keyword>
<proteinExistence type="predicted"/>
<evidence type="ECO:0000313" key="2">
    <source>
        <dbReference type="Proteomes" id="UP000182975"/>
    </source>
</evidence>
<dbReference type="Proteomes" id="UP000182975">
    <property type="component" value="Unassembled WGS sequence"/>
</dbReference>
<organism evidence="1 2">
    <name type="scientific">Denitrobacterium detoxificans</name>
    <dbReference type="NCBI Taxonomy" id="79604"/>
    <lineage>
        <taxon>Bacteria</taxon>
        <taxon>Bacillati</taxon>
        <taxon>Actinomycetota</taxon>
        <taxon>Coriobacteriia</taxon>
        <taxon>Eggerthellales</taxon>
        <taxon>Eggerthellaceae</taxon>
        <taxon>Denitrobacterium</taxon>
    </lineage>
</organism>
<reference evidence="2" key="1">
    <citation type="submission" date="2016-10" db="EMBL/GenBank/DDBJ databases">
        <authorList>
            <person name="Varghese N."/>
        </authorList>
    </citation>
    <scope>NUCLEOTIDE SEQUENCE [LARGE SCALE GENOMIC DNA]</scope>
    <source>
        <strain evidence="2">DSM 21843</strain>
    </source>
</reference>
<name>A0A1H8URR3_9ACTN</name>
<gene>
    <name evidence="1" type="ORF">SAMN02910314_02032</name>
</gene>
<accession>A0A1H8URR3</accession>
<feature type="non-terminal residue" evidence="1">
    <location>
        <position position="1"/>
    </location>
</feature>
<dbReference type="STRING" id="79604.AAY81_03965"/>
<dbReference type="EMBL" id="FOEC01000036">
    <property type="protein sequence ID" value="SEP05703.1"/>
    <property type="molecule type" value="Genomic_DNA"/>
</dbReference>